<evidence type="ECO:0000256" key="1">
    <source>
        <dbReference type="SAM" id="MobiDB-lite"/>
    </source>
</evidence>
<dbReference type="CDD" id="cd11715">
    <property type="entry name" value="THUMP_AdoMetMT"/>
    <property type="match status" value="1"/>
</dbReference>
<accession>A0A6J8D3C8</accession>
<feature type="compositionally biased region" description="Basic and acidic residues" evidence="1">
    <location>
        <begin position="668"/>
        <end position="677"/>
    </location>
</feature>
<dbReference type="PANTHER" id="PTHR14911:SF1">
    <property type="entry name" value="THUMP DOMAIN-CONTAINING PROTEIN 2"/>
    <property type="match status" value="1"/>
</dbReference>
<name>A0A6J8D3C8_MYTCO</name>
<evidence type="ECO:0000313" key="3">
    <source>
        <dbReference type="EMBL" id="CAC5402605.1"/>
    </source>
</evidence>
<evidence type="ECO:0000313" key="4">
    <source>
        <dbReference type="Proteomes" id="UP000507470"/>
    </source>
</evidence>
<dbReference type="Proteomes" id="UP000507470">
    <property type="component" value="Unassembled WGS sequence"/>
</dbReference>
<protein>
    <submittedName>
        <fullName evidence="3">THUMP domain-containing protein 2</fullName>
    </submittedName>
</protein>
<feature type="compositionally biased region" description="Polar residues" evidence="1">
    <location>
        <begin position="584"/>
        <end position="595"/>
    </location>
</feature>
<dbReference type="OrthoDB" id="2013972at2759"/>
<feature type="region of interest" description="Disordered" evidence="1">
    <location>
        <begin position="220"/>
        <end position="289"/>
    </location>
</feature>
<gene>
    <name evidence="3" type="ORF">MCOR_36538</name>
</gene>
<feature type="compositionally biased region" description="Basic and acidic residues" evidence="1">
    <location>
        <begin position="176"/>
        <end position="191"/>
    </location>
</feature>
<feature type="compositionally biased region" description="Basic and acidic residues" evidence="1">
    <location>
        <begin position="220"/>
        <end position="232"/>
    </location>
</feature>
<keyword evidence="4" id="KW-1185">Reference proteome</keyword>
<dbReference type="GO" id="GO:0043527">
    <property type="term" value="C:tRNA methyltransferase complex"/>
    <property type="evidence" value="ECO:0007669"/>
    <property type="project" value="UniProtKB-ARBA"/>
</dbReference>
<feature type="compositionally biased region" description="Basic and acidic residues" evidence="1">
    <location>
        <begin position="571"/>
        <end position="581"/>
    </location>
</feature>
<dbReference type="InterPro" id="IPR000241">
    <property type="entry name" value="RlmKL-like_Mtase"/>
</dbReference>
<feature type="compositionally biased region" description="Basic and acidic residues" evidence="1">
    <location>
        <begin position="239"/>
        <end position="256"/>
    </location>
</feature>
<feature type="domain" description="Ribosomal RNA large subunit methyltransferase K/L-like methyltransferase" evidence="2">
    <location>
        <begin position="370"/>
        <end position="522"/>
    </location>
</feature>
<organism evidence="3 4">
    <name type="scientific">Mytilus coruscus</name>
    <name type="common">Sea mussel</name>
    <dbReference type="NCBI Taxonomy" id="42192"/>
    <lineage>
        <taxon>Eukaryota</taxon>
        <taxon>Metazoa</taxon>
        <taxon>Spiralia</taxon>
        <taxon>Lophotrochozoa</taxon>
        <taxon>Mollusca</taxon>
        <taxon>Bivalvia</taxon>
        <taxon>Autobranchia</taxon>
        <taxon>Pteriomorphia</taxon>
        <taxon>Mytilida</taxon>
        <taxon>Mytiloidea</taxon>
        <taxon>Mytilidae</taxon>
        <taxon>Mytilinae</taxon>
        <taxon>Mytilus</taxon>
    </lineage>
</organism>
<dbReference type="Gene3D" id="3.40.50.150">
    <property type="entry name" value="Vaccinia Virus protein VP39"/>
    <property type="match status" value="1"/>
</dbReference>
<feature type="compositionally biased region" description="Polar residues" evidence="1">
    <location>
        <begin position="611"/>
        <end position="624"/>
    </location>
</feature>
<feature type="compositionally biased region" description="Polar residues" evidence="1">
    <location>
        <begin position="648"/>
        <end position="667"/>
    </location>
</feature>
<dbReference type="Pfam" id="PF01170">
    <property type="entry name" value="UPF0020"/>
    <property type="match status" value="1"/>
</dbReference>
<dbReference type="EMBL" id="CACVKT020006542">
    <property type="protein sequence ID" value="CAC5402605.1"/>
    <property type="molecule type" value="Genomic_DNA"/>
</dbReference>
<dbReference type="CDD" id="cd02440">
    <property type="entry name" value="AdoMet_MTases"/>
    <property type="match status" value="1"/>
</dbReference>
<proteinExistence type="predicted"/>
<dbReference type="GO" id="GO:0030488">
    <property type="term" value="P:tRNA methylation"/>
    <property type="evidence" value="ECO:0007669"/>
    <property type="project" value="TreeGrafter"/>
</dbReference>
<dbReference type="SUPFAM" id="SSF53335">
    <property type="entry name" value="S-adenosyl-L-methionine-dependent methyltransferases"/>
    <property type="match status" value="1"/>
</dbReference>
<feature type="region of interest" description="Disordered" evidence="1">
    <location>
        <begin position="156"/>
        <end position="191"/>
    </location>
</feature>
<dbReference type="GO" id="GO:0016423">
    <property type="term" value="F:tRNA (guanine) methyltransferase activity"/>
    <property type="evidence" value="ECO:0007669"/>
    <property type="project" value="TreeGrafter"/>
</dbReference>
<dbReference type="InterPro" id="IPR029063">
    <property type="entry name" value="SAM-dependent_MTases_sf"/>
</dbReference>
<evidence type="ECO:0000259" key="2">
    <source>
        <dbReference type="Pfam" id="PF01170"/>
    </source>
</evidence>
<dbReference type="AlphaFoldDB" id="A0A6J8D3C8"/>
<dbReference type="SUPFAM" id="SSF143437">
    <property type="entry name" value="THUMP domain-like"/>
    <property type="match status" value="1"/>
</dbReference>
<sequence>MIRFYCTGGRGTEKFIKTELEEKLKAQNIVVSDGKVYFDANISQIHHIVKLRSVERIFVHLLQLDWKNIREINKSCLLCEKQHDRISYVHVRRAIMNDEIWKDPVIHQIPHEVLQVQNTAMIDGSSPESKHQSASACSRVFEKSSVDCLQNLESNKTTTTTNTSERDKAGQSTTEKINEPMDIQHDKSDLQHAESMETNKAGLPITEKQNTLDKIRNIECDKHDTETKEPDRLSMSVTEKQDVLTETPKSESEKSQDGLSKSELSLGSTKPVKRGCSPSRESPEGPAKKKRKLGFTFRVTCRCTGSVAKYVYAQDLQISIGSKLKNLLNWKVNLRSPDIEISCHVNDKCVVLGIPIMKSPLSNRSYIRHFGLRSTISYIMSSLLPLKTGDIVLDPMCGKATILVESAHENKTVTYIGSDKDDNQIKFATDNIHFAKQGNVHIFKGSVLELPLLNSSIDHVLCDAPFGKQHKVDCDLEHFYTRFLNEVTRILKPDGNVVLLTSPEMERFLLKTLSKKNKSKQENVILEKDVKTDEKGSSIRSNSEIRRNIDKYIQKGDNTLKTELLDNLQKSNKDSKQKNDMEMENNSLKTSINNDPKQESDIEMGEIPAKTDQSLKTSVNQNTDQKQENDIEMGDNPLQTDQRDKSNLKSTIDNSNLQNDIVNQDSNSLEKGKRDKSCTAIDEDSGSQTGIEVKDLISKRHHKSILANKTGRTADWVNSVEDTFKNDELMFMKLLYVDSHYMKLGETHAYICILHKSIE</sequence>
<feature type="compositionally biased region" description="Polar residues" evidence="1">
    <location>
        <begin position="257"/>
        <end position="268"/>
    </location>
</feature>
<reference evidence="3 4" key="1">
    <citation type="submission" date="2020-06" db="EMBL/GenBank/DDBJ databases">
        <authorList>
            <person name="Li R."/>
            <person name="Bekaert M."/>
        </authorList>
    </citation>
    <scope>NUCLEOTIDE SEQUENCE [LARGE SCALE GENOMIC DNA]</scope>
    <source>
        <strain evidence="4">wild</strain>
    </source>
</reference>
<dbReference type="Gene3D" id="3.30.2130.30">
    <property type="match status" value="1"/>
</dbReference>
<dbReference type="PANTHER" id="PTHR14911">
    <property type="entry name" value="THUMP DOMAIN-CONTAINING"/>
    <property type="match status" value="1"/>
</dbReference>
<feature type="region of interest" description="Disordered" evidence="1">
    <location>
        <begin position="563"/>
        <end position="685"/>
    </location>
</feature>